<dbReference type="GO" id="GO:0032153">
    <property type="term" value="C:cell division site"/>
    <property type="evidence" value="ECO:0007669"/>
    <property type="project" value="TreeGrafter"/>
</dbReference>
<evidence type="ECO:0000256" key="3">
    <source>
        <dbReference type="ARBA" id="ARBA00022960"/>
    </source>
</evidence>
<dbReference type="EMBL" id="CP063304">
    <property type="protein sequence ID" value="QOV20771.1"/>
    <property type="molecule type" value="Genomic_DNA"/>
</dbReference>
<name>A0A7M2RL29_9FIRM</name>
<feature type="transmembrane region" description="Helical" evidence="7">
    <location>
        <begin position="295"/>
        <end position="316"/>
    </location>
</feature>
<feature type="transmembrane region" description="Helical" evidence="7">
    <location>
        <begin position="68"/>
        <end position="85"/>
    </location>
</feature>
<reference evidence="8 9" key="1">
    <citation type="submission" date="2020-10" db="EMBL/GenBank/DDBJ databases">
        <title>Blautia liquoris sp.nov., isolated from the mud in a fermentation cellar used for the production of Chinese strong-flavoured liquor.</title>
        <authorList>
            <person name="Lu L."/>
        </authorList>
    </citation>
    <scope>NUCLEOTIDE SEQUENCE [LARGE SCALE GENOMIC DNA]</scope>
    <source>
        <strain evidence="8 9">LZLJ-3</strain>
    </source>
</reference>
<dbReference type="GO" id="GO:0051301">
    <property type="term" value="P:cell division"/>
    <property type="evidence" value="ECO:0007669"/>
    <property type="project" value="InterPro"/>
</dbReference>
<dbReference type="GO" id="GO:0008360">
    <property type="term" value="P:regulation of cell shape"/>
    <property type="evidence" value="ECO:0007669"/>
    <property type="project" value="UniProtKB-KW"/>
</dbReference>
<dbReference type="AlphaFoldDB" id="A0A7M2RL29"/>
<dbReference type="PANTHER" id="PTHR30474:SF3">
    <property type="entry name" value="PEPTIDOGLYCAN GLYCOSYLTRANSFERASE RODA"/>
    <property type="match status" value="1"/>
</dbReference>
<feature type="transmembrane region" description="Helical" evidence="7">
    <location>
        <begin position="339"/>
        <end position="360"/>
    </location>
</feature>
<keyword evidence="9" id="KW-1185">Reference proteome</keyword>
<dbReference type="GO" id="GO:0005886">
    <property type="term" value="C:plasma membrane"/>
    <property type="evidence" value="ECO:0007669"/>
    <property type="project" value="TreeGrafter"/>
</dbReference>
<accession>A0A7M2RL29</accession>
<comment type="subcellular location">
    <subcellularLocation>
        <location evidence="1">Membrane</location>
        <topology evidence="1">Multi-pass membrane protein</topology>
    </subcellularLocation>
</comment>
<feature type="transmembrane region" description="Helical" evidence="7">
    <location>
        <begin position="97"/>
        <end position="116"/>
    </location>
</feature>
<feature type="transmembrane region" description="Helical" evidence="7">
    <location>
        <begin position="183"/>
        <end position="203"/>
    </location>
</feature>
<keyword evidence="2 7" id="KW-0812">Transmembrane</keyword>
<sequence length="501" mass="56333">MVNVIVELSKYILLLLMIWFTMESFLVLSKKKESTRKNIFRKQIIILLSFDLLAFFVMFLQTEDVKMILMYGSVLLYILFTQMLYRMIYKKASMNLVNNMCMLLSVGFIILSRLKIDNAFKQIQIVALSTAVSFLIPVIIRKAKFVRDLTWAYALIGLLLLAIVLVFAARSRGANLSITIKGINFQFSEFVKITFVFFLAGMLQMKTDIRQVAVTSVVAAMHVGILVLSKDLGTALVFFMAYLVIVYVSTEKPSYALAGLMALVLASVAAYFLFGHVRTRVEIWRDPFADYKVKGYQIVQALFGLTAGGWFGTGLFKGKPDTIPLASYDFTFAAISEEFGILFSICLILLCMSTFLLIVNISMKMSKNFYRLIAIGLGVEYAVQVFLTIGGTTKFIPMTGITLPLVSYGGSSVMSTIIMLSIIQGLYVLREDEEGEELEENRKKQIGKQKKSKSKKNKSNKGNNKNSKNNKNKPKGESGKKHGADDLEDKIAEQTKKSLHW</sequence>
<feature type="transmembrane region" description="Helical" evidence="7">
    <location>
        <begin position="44"/>
        <end position="62"/>
    </location>
</feature>
<feature type="transmembrane region" description="Helical" evidence="7">
    <location>
        <begin position="122"/>
        <end position="140"/>
    </location>
</feature>
<evidence type="ECO:0000256" key="6">
    <source>
        <dbReference type="SAM" id="MobiDB-lite"/>
    </source>
</evidence>
<feature type="transmembrane region" description="Helical" evidence="7">
    <location>
        <begin position="372"/>
        <end position="393"/>
    </location>
</feature>
<feature type="transmembrane region" description="Helical" evidence="7">
    <location>
        <begin position="405"/>
        <end position="429"/>
    </location>
</feature>
<feature type="compositionally biased region" description="Basic residues" evidence="6">
    <location>
        <begin position="444"/>
        <end position="459"/>
    </location>
</feature>
<dbReference type="RefSeq" id="WP_193737085.1">
    <property type="nucleotide sequence ID" value="NZ_CP063304.1"/>
</dbReference>
<keyword evidence="3" id="KW-0133">Cell shape</keyword>
<feature type="transmembrane region" description="Helical" evidence="7">
    <location>
        <begin position="12"/>
        <end position="28"/>
    </location>
</feature>
<dbReference type="PANTHER" id="PTHR30474">
    <property type="entry name" value="CELL CYCLE PROTEIN"/>
    <property type="match status" value="1"/>
</dbReference>
<keyword evidence="5 7" id="KW-0472">Membrane</keyword>
<dbReference type="KEGG" id="bliq:INP51_07600"/>
<evidence type="ECO:0000313" key="8">
    <source>
        <dbReference type="EMBL" id="QOV20771.1"/>
    </source>
</evidence>
<feature type="compositionally biased region" description="Basic and acidic residues" evidence="6">
    <location>
        <begin position="474"/>
        <end position="501"/>
    </location>
</feature>
<feature type="region of interest" description="Disordered" evidence="6">
    <location>
        <begin position="439"/>
        <end position="501"/>
    </location>
</feature>
<dbReference type="InterPro" id="IPR001182">
    <property type="entry name" value="FtsW/RodA"/>
</dbReference>
<evidence type="ECO:0000256" key="1">
    <source>
        <dbReference type="ARBA" id="ARBA00004141"/>
    </source>
</evidence>
<dbReference type="Pfam" id="PF01098">
    <property type="entry name" value="FTSW_RODA_SPOVE"/>
    <property type="match status" value="1"/>
</dbReference>
<evidence type="ECO:0000313" key="9">
    <source>
        <dbReference type="Proteomes" id="UP000593601"/>
    </source>
</evidence>
<proteinExistence type="predicted"/>
<feature type="transmembrane region" description="Helical" evidence="7">
    <location>
        <begin position="223"/>
        <end position="248"/>
    </location>
</feature>
<dbReference type="GO" id="GO:0015648">
    <property type="term" value="F:lipid-linked peptidoglycan transporter activity"/>
    <property type="evidence" value="ECO:0007669"/>
    <property type="project" value="TreeGrafter"/>
</dbReference>
<feature type="transmembrane region" description="Helical" evidence="7">
    <location>
        <begin position="152"/>
        <end position="171"/>
    </location>
</feature>
<gene>
    <name evidence="8" type="ORF">INP51_07600</name>
</gene>
<protein>
    <submittedName>
        <fullName evidence="8">FtsW/RodA/SpoVE family cell cycle protein</fullName>
    </submittedName>
</protein>
<evidence type="ECO:0000256" key="7">
    <source>
        <dbReference type="SAM" id="Phobius"/>
    </source>
</evidence>
<evidence type="ECO:0000256" key="2">
    <source>
        <dbReference type="ARBA" id="ARBA00022692"/>
    </source>
</evidence>
<feature type="transmembrane region" description="Helical" evidence="7">
    <location>
        <begin position="254"/>
        <end position="274"/>
    </location>
</feature>
<evidence type="ECO:0000256" key="4">
    <source>
        <dbReference type="ARBA" id="ARBA00022989"/>
    </source>
</evidence>
<evidence type="ECO:0000256" key="5">
    <source>
        <dbReference type="ARBA" id="ARBA00023136"/>
    </source>
</evidence>
<organism evidence="8 9">
    <name type="scientific">Blautia liquoris</name>
    <dbReference type="NCBI Taxonomy" id="2779518"/>
    <lineage>
        <taxon>Bacteria</taxon>
        <taxon>Bacillati</taxon>
        <taxon>Bacillota</taxon>
        <taxon>Clostridia</taxon>
        <taxon>Lachnospirales</taxon>
        <taxon>Lachnospiraceae</taxon>
        <taxon>Blautia</taxon>
    </lineage>
</organism>
<dbReference type="Proteomes" id="UP000593601">
    <property type="component" value="Chromosome"/>
</dbReference>
<keyword evidence="4 7" id="KW-1133">Transmembrane helix</keyword>